<sequence length="155" mass="17327">MTCCCATGMVPPEMIYKCRTETTAAVVAAAVQFCIEVSVQMKQAVTPGSSFSLLIVPLRVEEKNHRKREKKKKQKRTRKLGQHNVISSRRRQKTVDYLCIKNETSSKGTTKTRMNQLPVKEGTKRRAKAKKENTKNKCCGVCAYPVGLFSGMGDP</sequence>
<gene>
    <name evidence="2" type="ORF">OUZ56_015590</name>
</gene>
<evidence type="ECO:0000313" key="3">
    <source>
        <dbReference type="Proteomes" id="UP001234178"/>
    </source>
</evidence>
<organism evidence="2 3">
    <name type="scientific">Daphnia magna</name>
    <dbReference type="NCBI Taxonomy" id="35525"/>
    <lineage>
        <taxon>Eukaryota</taxon>
        <taxon>Metazoa</taxon>
        <taxon>Ecdysozoa</taxon>
        <taxon>Arthropoda</taxon>
        <taxon>Crustacea</taxon>
        <taxon>Branchiopoda</taxon>
        <taxon>Diplostraca</taxon>
        <taxon>Cladocera</taxon>
        <taxon>Anomopoda</taxon>
        <taxon>Daphniidae</taxon>
        <taxon>Daphnia</taxon>
    </lineage>
</organism>
<feature type="region of interest" description="Disordered" evidence="1">
    <location>
        <begin position="63"/>
        <end position="90"/>
    </location>
</feature>
<evidence type="ECO:0000313" key="2">
    <source>
        <dbReference type="EMBL" id="KAK4026585.1"/>
    </source>
</evidence>
<proteinExistence type="predicted"/>
<reference evidence="2 3" key="1">
    <citation type="journal article" date="2023" name="Nucleic Acids Res.">
        <title>The hologenome of Daphnia magna reveals possible DNA methylation and microbiome-mediated evolution of the host genome.</title>
        <authorList>
            <person name="Chaturvedi A."/>
            <person name="Li X."/>
            <person name="Dhandapani V."/>
            <person name="Marshall H."/>
            <person name="Kissane S."/>
            <person name="Cuenca-Cambronero M."/>
            <person name="Asole G."/>
            <person name="Calvet F."/>
            <person name="Ruiz-Romero M."/>
            <person name="Marangio P."/>
            <person name="Guigo R."/>
            <person name="Rago D."/>
            <person name="Mirbahai L."/>
            <person name="Eastwood N."/>
            <person name="Colbourne J.K."/>
            <person name="Zhou J."/>
            <person name="Mallon E."/>
            <person name="Orsini L."/>
        </authorList>
    </citation>
    <scope>NUCLEOTIDE SEQUENCE [LARGE SCALE GENOMIC DNA]</scope>
    <source>
        <strain evidence="2">LRV0_1</strain>
    </source>
</reference>
<dbReference type="EMBL" id="JAOYFB010000038">
    <property type="protein sequence ID" value="KAK4026585.1"/>
    <property type="molecule type" value="Genomic_DNA"/>
</dbReference>
<protein>
    <submittedName>
        <fullName evidence="2">Uncharacterized protein</fullName>
    </submittedName>
</protein>
<dbReference type="Proteomes" id="UP001234178">
    <property type="component" value="Unassembled WGS sequence"/>
</dbReference>
<feature type="region of interest" description="Disordered" evidence="1">
    <location>
        <begin position="107"/>
        <end position="129"/>
    </location>
</feature>
<accession>A0ABR0AN99</accession>
<feature type="compositionally biased region" description="Basic residues" evidence="1">
    <location>
        <begin position="65"/>
        <end position="81"/>
    </location>
</feature>
<name>A0ABR0AN99_9CRUS</name>
<comment type="caution">
    <text evidence="2">The sequence shown here is derived from an EMBL/GenBank/DDBJ whole genome shotgun (WGS) entry which is preliminary data.</text>
</comment>
<evidence type="ECO:0000256" key="1">
    <source>
        <dbReference type="SAM" id="MobiDB-lite"/>
    </source>
</evidence>
<keyword evidence="3" id="KW-1185">Reference proteome</keyword>